<protein>
    <recommendedName>
        <fullName evidence="3">AMIN-like domain-containing protein</fullName>
    </recommendedName>
</protein>
<feature type="region of interest" description="Disordered" evidence="1">
    <location>
        <begin position="34"/>
        <end position="53"/>
    </location>
</feature>
<evidence type="ECO:0000313" key="5">
    <source>
        <dbReference type="Proteomes" id="UP000642070"/>
    </source>
</evidence>
<comment type="caution">
    <text evidence="4">The sequence shown here is derived from an EMBL/GenBank/DDBJ whole genome shotgun (WGS) entry which is preliminary data.</text>
</comment>
<dbReference type="RefSeq" id="WP_190255437.1">
    <property type="nucleotide sequence ID" value="NZ_BMPI01000056.1"/>
</dbReference>
<feature type="compositionally biased region" description="Low complexity" evidence="1">
    <location>
        <begin position="34"/>
        <end position="45"/>
    </location>
</feature>
<reference evidence="4" key="1">
    <citation type="journal article" date="2014" name="Int. J. Syst. Evol. Microbiol.">
        <title>Complete genome sequence of Corynebacterium casei LMG S-19264T (=DSM 44701T), isolated from a smear-ripened cheese.</title>
        <authorList>
            <consortium name="US DOE Joint Genome Institute (JGI-PGF)"/>
            <person name="Walter F."/>
            <person name="Albersmeier A."/>
            <person name="Kalinowski J."/>
            <person name="Ruckert C."/>
        </authorList>
    </citation>
    <scope>NUCLEOTIDE SEQUENCE</scope>
    <source>
        <strain evidence="4">JCM 19831</strain>
    </source>
</reference>
<organism evidence="4 5">
    <name type="scientific">Dactylosporangium sucinum</name>
    <dbReference type="NCBI Taxonomy" id="1424081"/>
    <lineage>
        <taxon>Bacteria</taxon>
        <taxon>Bacillati</taxon>
        <taxon>Actinomycetota</taxon>
        <taxon>Actinomycetes</taxon>
        <taxon>Micromonosporales</taxon>
        <taxon>Micromonosporaceae</taxon>
        <taxon>Dactylosporangium</taxon>
    </lineage>
</organism>
<gene>
    <name evidence="4" type="ORF">GCM10007977_081800</name>
</gene>
<dbReference type="Pfam" id="PF24837">
    <property type="entry name" value="AMIN-like"/>
    <property type="match status" value="2"/>
</dbReference>
<keyword evidence="2" id="KW-0732">Signal</keyword>
<sequence length="297" mass="30894">MFLRRVLAACAGLALALTPASVALAADLPAPTGTAPVTGPASTTGQPTLTGVRTGRHDAYDRTVFDFTGGTPEYRVEYGVLEHQGMGGRIPLNGAATLLVVFSGTAPPAIPLTTVYNPELPTLRQIKSGGYFEGYASFGLGVRDRLGFRVFTLHAPDRVVVDVAHPPAQPFGSNPVRSAGTAPDALASGVRSGAHPGYDRVVFDMLGGLRPSVDVRYSGSGSAIRVTFTGQGSPTTAPHASFSGPAQYTFNLPALKNLKFTVVGAGIMTADVGTAARHGFRLMVLDNPTRVVVDVAY</sequence>
<dbReference type="EMBL" id="BMPI01000056">
    <property type="protein sequence ID" value="GGM67653.1"/>
    <property type="molecule type" value="Genomic_DNA"/>
</dbReference>
<accession>A0A917U9J4</accession>
<evidence type="ECO:0000256" key="2">
    <source>
        <dbReference type="SAM" id="SignalP"/>
    </source>
</evidence>
<name>A0A917U9J4_9ACTN</name>
<keyword evidence="5" id="KW-1185">Reference proteome</keyword>
<reference evidence="4" key="2">
    <citation type="submission" date="2020-09" db="EMBL/GenBank/DDBJ databases">
        <authorList>
            <person name="Sun Q."/>
            <person name="Ohkuma M."/>
        </authorList>
    </citation>
    <scope>NUCLEOTIDE SEQUENCE</scope>
    <source>
        <strain evidence="4">JCM 19831</strain>
    </source>
</reference>
<proteinExistence type="predicted"/>
<feature type="chain" id="PRO_5036722714" description="AMIN-like domain-containing protein" evidence="2">
    <location>
        <begin position="26"/>
        <end position="297"/>
    </location>
</feature>
<feature type="domain" description="AMIN-like" evidence="3">
    <location>
        <begin position="48"/>
        <end position="165"/>
    </location>
</feature>
<dbReference type="InterPro" id="IPR056303">
    <property type="entry name" value="AMIN-like"/>
</dbReference>
<feature type="signal peptide" evidence="2">
    <location>
        <begin position="1"/>
        <end position="25"/>
    </location>
</feature>
<evidence type="ECO:0000256" key="1">
    <source>
        <dbReference type="SAM" id="MobiDB-lite"/>
    </source>
</evidence>
<feature type="domain" description="AMIN-like" evidence="3">
    <location>
        <begin position="188"/>
        <end position="296"/>
    </location>
</feature>
<dbReference type="Proteomes" id="UP000642070">
    <property type="component" value="Unassembled WGS sequence"/>
</dbReference>
<dbReference type="AlphaFoldDB" id="A0A917U9J4"/>
<dbReference type="Gene3D" id="2.60.40.3500">
    <property type="match status" value="1"/>
</dbReference>
<evidence type="ECO:0000259" key="3">
    <source>
        <dbReference type="Pfam" id="PF24837"/>
    </source>
</evidence>
<evidence type="ECO:0000313" key="4">
    <source>
        <dbReference type="EMBL" id="GGM67653.1"/>
    </source>
</evidence>